<comment type="caution">
    <text evidence="1">The sequence shown here is derived from an EMBL/GenBank/DDBJ whole genome shotgun (WGS) entry which is preliminary data.</text>
</comment>
<dbReference type="EMBL" id="BSYO01000035">
    <property type="protein sequence ID" value="GMH28962.1"/>
    <property type="molecule type" value="Genomic_DNA"/>
</dbReference>
<evidence type="ECO:0000313" key="1">
    <source>
        <dbReference type="EMBL" id="GMH28962.1"/>
    </source>
</evidence>
<reference evidence="1" key="1">
    <citation type="submission" date="2023-05" db="EMBL/GenBank/DDBJ databases">
        <title>Nepenthes gracilis genome sequencing.</title>
        <authorList>
            <person name="Fukushima K."/>
        </authorList>
    </citation>
    <scope>NUCLEOTIDE SEQUENCE</scope>
    <source>
        <strain evidence="1">SING2019-196</strain>
    </source>
</reference>
<accession>A0AAD3Y456</accession>
<keyword evidence="2" id="KW-1185">Reference proteome</keyword>
<proteinExistence type="predicted"/>
<organism evidence="1 2">
    <name type="scientific">Nepenthes gracilis</name>
    <name type="common">Slender pitcher plant</name>
    <dbReference type="NCBI Taxonomy" id="150966"/>
    <lineage>
        <taxon>Eukaryota</taxon>
        <taxon>Viridiplantae</taxon>
        <taxon>Streptophyta</taxon>
        <taxon>Embryophyta</taxon>
        <taxon>Tracheophyta</taxon>
        <taxon>Spermatophyta</taxon>
        <taxon>Magnoliopsida</taxon>
        <taxon>eudicotyledons</taxon>
        <taxon>Gunneridae</taxon>
        <taxon>Pentapetalae</taxon>
        <taxon>Caryophyllales</taxon>
        <taxon>Nepenthaceae</taxon>
        <taxon>Nepenthes</taxon>
    </lineage>
</organism>
<dbReference type="Proteomes" id="UP001279734">
    <property type="component" value="Unassembled WGS sequence"/>
</dbReference>
<dbReference type="AlphaFoldDB" id="A0AAD3Y456"/>
<protein>
    <submittedName>
        <fullName evidence="1">Uncharacterized protein</fullName>
    </submittedName>
</protein>
<gene>
    <name evidence="1" type="ORF">Nepgr_030805</name>
</gene>
<name>A0AAD3Y456_NEPGR</name>
<evidence type="ECO:0000313" key="2">
    <source>
        <dbReference type="Proteomes" id="UP001279734"/>
    </source>
</evidence>
<sequence>MDWKFWAILGGSGAFINGEALLQSASCQYGVTYRFGVFGRYRFVSRSLVCCLYALEMKTSMVETPSMLDDLELLDDSFIKCRYASFRFGLRFEYFCGSLMWKLCLWISVGSESLNLLG</sequence>